<evidence type="ECO:0000313" key="2">
    <source>
        <dbReference type="Proteomes" id="UP000465220"/>
    </source>
</evidence>
<dbReference type="EMBL" id="BLKI01000014">
    <property type="protein sequence ID" value="GFF70852.1"/>
    <property type="molecule type" value="Genomic_DNA"/>
</dbReference>
<protein>
    <submittedName>
        <fullName evidence="1">Uncharacterized protein</fullName>
    </submittedName>
</protein>
<sequence>MLRARKKDRMIEVLQQRPNPQRPLSALLLCDGVFAVVSSLPSKEYRRDRALHQQPPPSAQCFHNTGEWILSWMEPYIKTTSLSTVFPQDTVTYLKMPHDRYRISQKSNGVERVPAPNDHPPMSTISTVISQMLPLTSYIFIKGLRDKCRHI</sequence>
<name>A0ABQ1A137_ASPLE</name>
<gene>
    <name evidence="1" type="ORF">IFM60648_03274</name>
</gene>
<organism evidence="1 2">
    <name type="scientific">Aspergillus lentulus</name>
    <dbReference type="NCBI Taxonomy" id="293939"/>
    <lineage>
        <taxon>Eukaryota</taxon>
        <taxon>Fungi</taxon>
        <taxon>Dikarya</taxon>
        <taxon>Ascomycota</taxon>
        <taxon>Pezizomycotina</taxon>
        <taxon>Eurotiomycetes</taxon>
        <taxon>Eurotiomycetidae</taxon>
        <taxon>Eurotiales</taxon>
        <taxon>Aspergillaceae</taxon>
        <taxon>Aspergillus</taxon>
        <taxon>Aspergillus subgen. Fumigati</taxon>
    </lineage>
</organism>
<accession>A0ABQ1A137</accession>
<proteinExistence type="predicted"/>
<reference evidence="1 2" key="1">
    <citation type="submission" date="2020-01" db="EMBL/GenBank/DDBJ databases">
        <title>Draft genome sequence of Aspergillus lentulus IFM 60648.</title>
        <authorList>
            <person name="Takahashi H."/>
            <person name="Yaguchi T."/>
        </authorList>
    </citation>
    <scope>NUCLEOTIDE SEQUENCE [LARGE SCALE GENOMIC DNA]</scope>
    <source>
        <strain evidence="1 2">IFM 60648</strain>
    </source>
</reference>
<evidence type="ECO:0000313" key="1">
    <source>
        <dbReference type="EMBL" id="GFF70852.1"/>
    </source>
</evidence>
<keyword evidence="2" id="KW-1185">Reference proteome</keyword>
<comment type="caution">
    <text evidence="1">The sequence shown here is derived from an EMBL/GenBank/DDBJ whole genome shotgun (WGS) entry which is preliminary data.</text>
</comment>
<dbReference type="Proteomes" id="UP000465220">
    <property type="component" value="Unassembled WGS sequence"/>
</dbReference>